<evidence type="ECO:0000256" key="6">
    <source>
        <dbReference type="ARBA" id="ARBA00023163"/>
    </source>
</evidence>
<dbReference type="RefSeq" id="WP_012500970.1">
    <property type="nucleotide sequence ID" value="NC_011026.1"/>
</dbReference>
<dbReference type="STRING" id="517418.Ctha_2439"/>
<dbReference type="Gene3D" id="3.30.1490.190">
    <property type="match status" value="1"/>
</dbReference>
<dbReference type="GO" id="GO:1900376">
    <property type="term" value="P:regulation of secondary metabolite biosynthetic process"/>
    <property type="evidence" value="ECO:0007669"/>
    <property type="project" value="TreeGrafter"/>
</dbReference>
<dbReference type="InterPro" id="IPR043135">
    <property type="entry name" value="Fur_C"/>
</dbReference>
<dbReference type="SUPFAM" id="SSF46785">
    <property type="entry name" value="Winged helix' DNA-binding domain"/>
    <property type="match status" value="1"/>
</dbReference>
<dbReference type="PANTHER" id="PTHR33202">
    <property type="entry name" value="ZINC UPTAKE REGULATION PROTEIN"/>
    <property type="match status" value="1"/>
</dbReference>
<keyword evidence="3" id="KW-0862">Zinc</keyword>
<dbReference type="PANTHER" id="PTHR33202:SF7">
    <property type="entry name" value="FERRIC UPTAKE REGULATION PROTEIN"/>
    <property type="match status" value="1"/>
</dbReference>
<evidence type="ECO:0000313" key="8">
    <source>
        <dbReference type="Proteomes" id="UP000001208"/>
    </source>
</evidence>
<protein>
    <submittedName>
        <fullName evidence="7">Ferric uptake regulator, Fur family</fullName>
    </submittedName>
</protein>
<keyword evidence="4" id="KW-0805">Transcription regulation</keyword>
<keyword evidence="5" id="KW-0238">DNA-binding</keyword>
<keyword evidence="8" id="KW-1185">Reference proteome</keyword>
<dbReference type="InterPro" id="IPR036390">
    <property type="entry name" value="WH_DNA-bd_sf"/>
</dbReference>
<dbReference type="HOGENOM" id="CLU_096072_4_2_10"/>
<dbReference type="GO" id="GO:0003700">
    <property type="term" value="F:DNA-binding transcription factor activity"/>
    <property type="evidence" value="ECO:0007669"/>
    <property type="project" value="InterPro"/>
</dbReference>
<evidence type="ECO:0000256" key="5">
    <source>
        <dbReference type="ARBA" id="ARBA00023125"/>
    </source>
</evidence>
<dbReference type="InterPro" id="IPR036388">
    <property type="entry name" value="WH-like_DNA-bd_sf"/>
</dbReference>
<dbReference type="CDD" id="cd07153">
    <property type="entry name" value="Fur_like"/>
    <property type="match status" value="1"/>
</dbReference>
<dbReference type="Gene3D" id="1.10.10.10">
    <property type="entry name" value="Winged helix-like DNA-binding domain superfamily/Winged helix DNA-binding domain"/>
    <property type="match status" value="1"/>
</dbReference>
<proteinExistence type="inferred from homology"/>
<evidence type="ECO:0000256" key="2">
    <source>
        <dbReference type="ARBA" id="ARBA00022491"/>
    </source>
</evidence>
<keyword evidence="2" id="KW-0678">Repressor</keyword>
<dbReference type="AlphaFoldDB" id="B3QX78"/>
<dbReference type="InterPro" id="IPR002481">
    <property type="entry name" value="FUR"/>
</dbReference>
<dbReference type="KEGG" id="cts:Ctha_2439"/>
<name>B3QX78_CHLT3</name>
<keyword evidence="6" id="KW-0804">Transcription</keyword>
<gene>
    <name evidence="7" type="ordered locus">Ctha_2439</name>
</gene>
<dbReference type="EMBL" id="CP001100">
    <property type="protein sequence ID" value="ACF14888.1"/>
    <property type="molecule type" value="Genomic_DNA"/>
</dbReference>
<accession>B3QX78</accession>
<evidence type="ECO:0000256" key="3">
    <source>
        <dbReference type="ARBA" id="ARBA00022833"/>
    </source>
</evidence>
<comment type="similarity">
    <text evidence="1">Belongs to the Fur family.</text>
</comment>
<evidence type="ECO:0000256" key="4">
    <source>
        <dbReference type="ARBA" id="ARBA00023015"/>
    </source>
</evidence>
<dbReference type="Pfam" id="PF01475">
    <property type="entry name" value="FUR"/>
    <property type="match status" value="1"/>
</dbReference>
<evidence type="ECO:0000256" key="1">
    <source>
        <dbReference type="ARBA" id="ARBA00007957"/>
    </source>
</evidence>
<reference evidence="7 8" key="1">
    <citation type="submission" date="2008-06" db="EMBL/GenBank/DDBJ databases">
        <title>Complete sequence of Chloroherpeton thalassium ATCC 35110.</title>
        <authorList>
            <consortium name="US DOE Joint Genome Institute"/>
            <person name="Lucas S."/>
            <person name="Copeland A."/>
            <person name="Lapidus A."/>
            <person name="Glavina del Rio T."/>
            <person name="Dalin E."/>
            <person name="Tice H."/>
            <person name="Bruce D."/>
            <person name="Goodwin L."/>
            <person name="Pitluck S."/>
            <person name="Schmutz J."/>
            <person name="Larimer F."/>
            <person name="Land M."/>
            <person name="Hauser L."/>
            <person name="Kyrpides N."/>
            <person name="Mikhailova N."/>
            <person name="Liu Z."/>
            <person name="Li T."/>
            <person name="Zhao F."/>
            <person name="Overmann J."/>
            <person name="Bryant D.A."/>
            <person name="Richardson P."/>
        </authorList>
    </citation>
    <scope>NUCLEOTIDE SEQUENCE [LARGE SCALE GENOMIC DNA]</scope>
    <source>
        <strain evidence="8">ATCC 35110 / GB-78</strain>
    </source>
</reference>
<dbReference type="GO" id="GO:0045892">
    <property type="term" value="P:negative regulation of DNA-templated transcription"/>
    <property type="evidence" value="ECO:0007669"/>
    <property type="project" value="TreeGrafter"/>
</dbReference>
<dbReference type="Proteomes" id="UP000001208">
    <property type="component" value="Chromosome"/>
</dbReference>
<dbReference type="GO" id="GO:0008270">
    <property type="term" value="F:zinc ion binding"/>
    <property type="evidence" value="ECO:0007669"/>
    <property type="project" value="TreeGrafter"/>
</dbReference>
<dbReference type="eggNOG" id="COG0735">
    <property type="taxonomic scope" value="Bacteria"/>
</dbReference>
<dbReference type="GO" id="GO:0000976">
    <property type="term" value="F:transcription cis-regulatory region binding"/>
    <property type="evidence" value="ECO:0007669"/>
    <property type="project" value="TreeGrafter"/>
</dbReference>
<evidence type="ECO:0000313" key="7">
    <source>
        <dbReference type="EMBL" id="ACF14888.1"/>
    </source>
</evidence>
<organism evidence="7 8">
    <name type="scientific">Chloroherpeton thalassium (strain ATCC 35110 / GB-78)</name>
    <dbReference type="NCBI Taxonomy" id="517418"/>
    <lineage>
        <taxon>Bacteria</taxon>
        <taxon>Pseudomonadati</taxon>
        <taxon>Chlorobiota</taxon>
        <taxon>Chlorobiia</taxon>
        <taxon>Chlorobiales</taxon>
        <taxon>Chloroherpetonaceae</taxon>
        <taxon>Chloroherpeton</taxon>
    </lineage>
</organism>
<dbReference type="OrthoDB" id="594893at2"/>
<sequence length="129" mass="15038">MEKAGQRYSRQREEILKIVRATKTHPTADWVYEQSRHKIPSISLGTVYRNLNLLADEGIIRRLVFEDGKVRFDGNVDEHHHFVSTKTGKIYDIDKKYSQELIDKLYQDTGFKATVCKIEFFGEVDSEEA</sequence>